<organism evidence="1 2">
    <name type="scientific">Pristionchus entomophagus</name>
    <dbReference type="NCBI Taxonomy" id="358040"/>
    <lineage>
        <taxon>Eukaryota</taxon>
        <taxon>Metazoa</taxon>
        <taxon>Ecdysozoa</taxon>
        <taxon>Nematoda</taxon>
        <taxon>Chromadorea</taxon>
        <taxon>Rhabditida</taxon>
        <taxon>Rhabditina</taxon>
        <taxon>Diplogasteromorpha</taxon>
        <taxon>Diplogasteroidea</taxon>
        <taxon>Neodiplogasteridae</taxon>
        <taxon>Pristionchus</taxon>
    </lineage>
</organism>
<dbReference type="EMBL" id="BTSX01000002">
    <property type="protein sequence ID" value="GMS86488.1"/>
    <property type="molecule type" value="Genomic_DNA"/>
</dbReference>
<proteinExistence type="predicted"/>
<dbReference type="Proteomes" id="UP001432027">
    <property type="component" value="Unassembled WGS sequence"/>
</dbReference>
<name>A0AAV5T0X1_9BILA</name>
<evidence type="ECO:0000313" key="2">
    <source>
        <dbReference type="Proteomes" id="UP001432027"/>
    </source>
</evidence>
<accession>A0AAV5T0X1</accession>
<comment type="caution">
    <text evidence="1">The sequence shown here is derived from an EMBL/GenBank/DDBJ whole genome shotgun (WGS) entry which is preliminary data.</text>
</comment>
<keyword evidence="2" id="KW-1185">Reference proteome</keyword>
<dbReference type="AlphaFoldDB" id="A0AAV5T0X1"/>
<protein>
    <submittedName>
        <fullName evidence="1">Uncharacterized protein</fullName>
    </submittedName>
</protein>
<evidence type="ECO:0000313" key="1">
    <source>
        <dbReference type="EMBL" id="GMS86488.1"/>
    </source>
</evidence>
<sequence length="112" mass="12835">MPGEFLLLQNARDYSRYIYFTDRFHCIYTLDTEKMEFMPTLKFGGGLQIINIASVFDGMMMIEGVRNNDVAGFTTILPEGYYTISDDSLPRWLEVTKQAFVDGVKSVLFNPP</sequence>
<gene>
    <name evidence="1" type="ORF">PENTCL1PPCAC_8663</name>
</gene>
<reference evidence="1" key="1">
    <citation type="submission" date="2023-10" db="EMBL/GenBank/DDBJ databases">
        <title>Genome assembly of Pristionchus species.</title>
        <authorList>
            <person name="Yoshida K."/>
            <person name="Sommer R.J."/>
        </authorList>
    </citation>
    <scope>NUCLEOTIDE SEQUENCE</scope>
    <source>
        <strain evidence="1">RS0144</strain>
    </source>
</reference>